<keyword evidence="1" id="KW-1133">Transmembrane helix</keyword>
<dbReference type="PANTHER" id="PTHR15887:SF1">
    <property type="entry name" value="TRANSMEMBRANE PROTEIN 69"/>
    <property type="match status" value="1"/>
</dbReference>
<reference evidence="2 3" key="1">
    <citation type="submission" date="2020-02" db="EMBL/GenBank/DDBJ databases">
        <title>Ideonella bacterium strain TBM-1.</title>
        <authorList>
            <person name="Chen W.-M."/>
        </authorList>
    </citation>
    <scope>NUCLEOTIDE SEQUENCE [LARGE SCALE GENOMIC DNA]</scope>
    <source>
        <strain evidence="2 3">TBM-1</strain>
    </source>
</reference>
<protein>
    <submittedName>
        <fullName evidence="2">DUF3429 domain-containing protein</fullName>
    </submittedName>
</protein>
<sequence length="161" mass="17183">MTPPSSPAWPVVPGEQQPPQEAWKLGHAGLIPFALGTLLVWLVGGDSDELRDAHVWVALSLSAYAGAIVAFLGGVHWGLAMRAGLPGGRAFRWAMVPPLVGWFGMIMPPHAGLVVLGVMLGVCYWKDRQLYTAAGLGYWLTLRFRLSAIAAFCCFLGAAGI</sequence>
<gene>
    <name evidence="2" type="ORF">G3A44_10150</name>
</gene>
<organism evidence="2 3">
    <name type="scientific">Ideonella livida</name>
    <dbReference type="NCBI Taxonomy" id="2707176"/>
    <lineage>
        <taxon>Bacteria</taxon>
        <taxon>Pseudomonadati</taxon>
        <taxon>Pseudomonadota</taxon>
        <taxon>Betaproteobacteria</taxon>
        <taxon>Burkholderiales</taxon>
        <taxon>Sphaerotilaceae</taxon>
        <taxon>Ideonella</taxon>
    </lineage>
</organism>
<dbReference type="AlphaFoldDB" id="A0A7C9PH15"/>
<dbReference type="PANTHER" id="PTHR15887">
    <property type="entry name" value="TRANSMEMBRANE PROTEIN 69"/>
    <property type="match status" value="1"/>
</dbReference>
<evidence type="ECO:0000256" key="1">
    <source>
        <dbReference type="SAM" id="Phobius"/>
    </source>
</evidence>
<evidence type="ECO:0000313" key="2">
    <source>
        <dbReference type="EMBL" id="NDY91548.1"/>
    </source>
</evidence>
<dbReference type="InterPro" id="IPR021836">
    <property type="entry name" value="DUF3429"/>
</dbReference>
<feature type="transmembrane region" description="Helical" evidence="1">
    <location>
        <begin position="25"/>
        <end position="43"/>
    </location>
</feature>
<accession>A0A7C9PH15</accession>
<keyword evidence="1" id="KW-0812">Transmembrane</keyword>
<dbReference type="EMBL" id="JAAGOH010000010">
    <property type="protein sequence ID" value="NDY91548.1"/>
    <property type="molecule type" value="Genomic_DNA"/>
</dbReference>
<feature type="transmembrane region" description="Helical" evidence="1">
    <location>
        <begin position="55"/>
        <end position="79"/>
    </location>
</feature>
<comment type="caution">
    <text evidence="2">The sequence shown here is derived from an EMBL/GenBank/DDBJ whole genome shotgun (WGS) entry which is preliminary data.</text>
</comment>
<name>A0A7C9PH15_9BURK</name>
<proteinExistence type="predicted"/>
<dbReference type="Proteomes" id="UP000484255">
    <property type="component" value="Unassembled WGS sequence"/>
</dbReference>
<keyword evidence="1" id="KW-0472">Membrane</keyword>
<evidence type="ECO:0000313" key="3">
    <source>
        <dbReference type="Proteomes" id="UP000484255"/>
    </source>
</evidence>
<keyword evidence="3" id="KW-1185">Reference proteome</keyword>
<feature type="transmembrane region" description="Helical" evidence="1">
    <location>
        <begin position="136"/>
        <end position="159"/>
    </location>
</feature>
<dbReference type="Pfam" id="PF11911">
    <property type="entry name" value="DUF3429"/>
    <property type="match status" value="1"/>
</dbReference>
<feature type="transmembrane region" description="Helical" evidence="1">
    <location>
        <begin position="99"/>
        <end position="124"/>
    </location>
</feature>